<evidence type="ECO:0008006" key="4">
    <source>
        <dbReference type="Google" id="ProtNLM"/>
    </source>
</evidence>
<feature type="transmembrane region" description="Helical" evidence="1">
    <location>
        <begin position="363"/>
        <end position="382"/>
    </location>
</feature>
<keyword evidence="1" id="KW-0472">Membrane</keyword>
<feature type="transmembrane region" description="Helical" evidence="1">
    <location>
        <begin position="87"/>
        <end position="108"/>
    </location>
</feature>
<reference evidence="2 3" key="1">
    <citation type="submission" date="2019-09" db="EMBL/GenBank/DDBJ databases">
        <authorList>
            <person name="Chandra G."/>
            <person name="Truman W A."/>
        </authorList>
    </citation>
    <scope>NUCLEOTIDE SEQUENCE [LARGE SCALE GENOMIC DNA]</scope>
    <source>
        <strain evidence="2">PS854</strain>
    </source>
</reference>
<sequence length="512" mass="57785">MAAKTGTSADMGRLSDFFIKELGRRQVWLFFLIATLLYVLPVILADYPYIDDNWRSLSGGMAWAEQGRLFTELFYNALTFTGSAPNIFPLPLLLATLAMTSALTSLTFHYFRQPTIACCLVLLPLWYNPFFLQNLSYQYDGAPMVLSVVAVIYAITWRHPRRSLQWLVPAFLIALALGLYQVSLNVFMGLCCLEVLRIAQDKQAWSAWSSVIGWKCAQVLLGWLIYCVSAFLFMGHDRTLMLNLSAQPWLQLQINVERVLEKVMLLFHGGFAWVFAGLLLCAIAGAVRLAMTIRQREDSGAAKLLVGLLCVLVVPVVVLLVSGIALLFRDFNEGARTLMGFAVLLVLLFYLSHLALVSVHERLPLLLVVPLLAMLSLSFAYGRVLTVQKTFSASALFSLERDIASRQGLRDAKRLYMSVTYSDHWLVGAAGSFKRMPVLHYLLNIDFYMLAENLPKVGITNVVAEKERRNATRVGYQHFPALVENQYYRIYLIGDYGFIVFKEPAPIKTLRW</sequence>
<feature type="transmembrane region" description="Helical" evidence="1">
    <location>
        <begin position="305"/>
        <end position="326"/>
    </location>
</feature>
<proteinExistence type="predicted"/>
<protein>
    <recommendedName>
        <fullName evidence="4">Glucosyl transferase GtrII family protein</fullName>
    </recommendedName>
</protein>
<organism evidence="2 3">
    <name type="scientific">Pseudomonas fluorescens</name>
    <dbReference type="NCBI Taxonomy" id="294"/>
    <lineage>
        <taxon>Bacteria</taxon>
        <taxon>Pseudomonadati</taxon>
        <taxon>Pseudomonadota</taxon>
        <taxon>Gammaproteobacteria</taxon>
        <taxon>Pseudomonadales</taxon>
        <taxon>Pseudomonadaceae</taxon>
        <taxon>Pseudomonas</taxon>
    </lineage>
</organism>
<feature type="transmembrane region" description="Helical" evidence="1">
    <location>
        <begin position="137"/>
        <end position="155"/>
    </location>
</feature>
<dbReference type="Proteomes" id="UP000327111">
    <property type="component" value="Unassembled WGS sequence"/>
</dbReference>
<feature type="transmembrane region" description="Helical" evidence="1">
    <location>
        <begin position="211"/>
        <end position="234"/>
    </location>
</feature>
<keyword evidence="1" id="KW-0812">Transmembrane</keyword>
<evidence type="ECO:0000313" key="2">
    <source>
        <dbReference type="EMBL" id="VVO53332.1"/>
    </source>
</evidence>
<dbReference type="InterPro" id="IPR025686">
    <property type="entry name" value="Glucos_trans_II"/>
</dbReference>
<gene>
    <name evidence="2" type="ORF">PS854_00406</name>
</gene>
<accession>A0A5E7GQS8</accession>
<dbReference type="AlphaFoldDB" id="A0A5E7GQS8"/>
<evidence type="ECO:0000256" key="1">
    <source>
        <dbReference type="SAM" id="Phobius"/>
    </source>
</evidence>
<feature type="transmembrane region" description="Helical" evidence="1">
    <location>
        <begin position="167"/>
        <end position="199"/>
    </location>
</feature>
<feature type="transmembrane region" description="Helical" evidence="1">
    <location>
        <begin position="263"/>
        <end position="285"/>
    </location>
</feature>
<evidence type="ECO:0000313" key="3">
    <source>
        <dbReference type="Proteomes" id="UP000327111"/>
    </source>
</evidence>
<name>A0A5E7GQS8_PSEFL</name>
<keyword evidence="1" id="KW-1133">Transmembrane helix</keyword>
<dbReference type="Pfam" id="PF14264">
    <property type="entry name" value="Glucos_trans_II"/>
    <property type="match status" value="1"/>
</dbReference>
<feature type="transmembrane region" description="Helical" evidence="1">
    <location>
        <begin position="27"/>
        <end position="50"/>
    </location>
</feature>
<dbReference type="EMBL" id="CABVIF010000001">
    <property type="protein sequence ID" value="VVO53332.1"/>
    <property type="molecule type" value="Genomic_DNA"/>
</dbReference>
<feature type="transmembrane region" description="Helical" evidence="1">
    <location>
        <begin position="338"/>
        <end position="357"/>
    </location>
</feature>